<dbReference type="GO" id="GO:0005886">
    <property type="term" value="C:plasma membrane"/>
    <property type="evidence" value="ECO:0007669"/>
    <property type="project" value="TreeGrafter"/>
</dbReference>
<dbReference type="InterPro" id="IPR000644">
    <property type="entry name" value="CBS_dom"/>
</dbReference>
<name>A0A1I1DTE6_9FLAO</name>
<dbReference type="SUPFAM" id="SSF54631">
    <property type="entry name" value="CBS-domain pair"/>
    <property type="match status" value="1"/>
</dbReference>
<sequence length="379" mass="42536">MGLLLLFAAFSIFFSFMCSILEAALLSFTPSYIKIKRQEGKKYAEVLGNFKKDIDKPLIAILTINTVAHTVGSILVGVQAEKTFGDGSNAVGIVSGLLTLGILILSEIIPKTLGATYWDRMGAFTANTLRIMIAPLKYTGLLWLLMLTTRLIGKSAKVNTMSREEFAAITEAAEEEGVFEENESTVIKNMLVFKSVEAKDIMTPFSVAITEDESMSIEDFHHSHKNLKFSRIPVYKEKSNNISGFILKDDVLEEMIKQNGQSKLDTLKREIFVTTSEVPIPDLFDIFIRKRTHISIVTDEFGNVVGLVTMEDIIETLLGLEIMDESDSIEDMQKLARKNWERRAKRIGLIQRRDDAQPEELKDEEHLSEDTAGDRKNNG</sequence>
<dbReference type="RefSeq" id="WP_092539878.1">
    <property type="nucleotide sequence ID" value="NZ_FOKV01000001.1"/>
</dbReference>
<accession>A0A1I1DTE6</accession>
<keyword evidence="3" id="KW-0677">Repeat</keyword>
<evidence type="ECO:0000256" key="5">
    <source>
        <dbReference type="ARBA" id="ARBA00023122"/>
    </source>
</evidence>
<dbReference type="PANTHER" id="PTHR22777:SF4">
    <property type="entry name" value="UPF0053 PROTEIN SLL1254"/>
    <property type="match status" value="1"/>
</dbReference>
<keyword evidence="4 8" id="KW-1133">Transmembrane helix</keyword>
<dbReference type="Proteomes" id="UP000199438">
    <property type="component" value="Unassembled WGS sequence"/>
</dbReference>
<evidence type="ECO:0000313" key="14">
    <source>
        <dbReference type="Proteomes" id="UP000199438"/>
    </source>
</evidence>
<feature type="transmembrane region" description="Helical" evidence="10">
    <location>
        <begin position="58"/>
        <end position="78"/>
    </location>
</feature>
<feature type="transmembrane region" description="Helical" evidence="10">
    <location>
        <begin position="129"/>
        <end position="153"/>
    </location>
</feature>
<dbReference type="Gene3D" id="3.10.580.10">
    <property type="entry name" value="CBS-domain"/>
    <property type="match status" value="1"/>
</dbReference>
<keyword evidence="2 8" id="KW-0812">Transmembrane</keyword>
<evidence type="ECO:0000256" key="6">
    <source>
        <dbReference type="ARBA" id="ARBA00023136"/>
    </source>
</evidence>
<dbReference type="InterPro" id="IPR044751">
    <property type="entry name" value="Ion_transp-like_CBS"/>
</dbReference>
<reference evidence="14" key="1">
    <citation type="submission" date="2016-10" db="EMBL/GenBank/DDBJ databases">
        <authorList>
            <person name="Varghese N."/>
            <person name="Submissions S."/>
        </authorList>
    </citation>
    <scope>NUCLEOTIDE SEQUENCE [LARGE SCALE GENOMIC DNA]</scope>
    <source>
        <strain evidence="14">DSM 24499</strain>
    </source>
</reference>
<dbReference type="PROSITE" id="PS51846">
    <property type="entry name" value="CNNM"/>
    <property type="match status" value="1"/>
</dbReference>
<proteinExistence type="predicted"/>
<evidence type="ECO:0000256" key="7">
    <source>
        <dbReference type="PROSITE-ProRule" id="PRU00703"/>
    </source>
</evidence>
<feature type="compositionally biased region" description="Basic and acidic residues" evidence="9">
    <location>
        <begin position="351"/>
        <end position="379"/>
    </location>
</feature>
<dbReference type="PANTHER" id="PTHR22777">
    <property type="entry name" value="HEMOLYSIN-RELATED"/>
    <property type="match status" value="1"/>
</dbReference>
<feature type="transmembrane region" description="Helical" evidence="10">
    <location>
        <begin position="90"/>
        <end position="109"/>
    </location>
</feature>
<comment type="subcellular location">
    <subcellularLocation>
        <location evidence="1">Membrane</location>
        <topology evidence="1">Multi-pass membrane protein</topology>
    </subcellularLocation>
</comment>
<dbReference type="Pfam" id="PF00571">
    <property type="entry name" value="CBS"/>
    <property type="match status" value="1"/>
</dbReference>
<keyword evidence="6 8" id="KW-0472">Membrane</keyword>
<dbReference type="OrthoDB" id="9798188at2"/>
<evidence type="ECO:0000256" key="9">
    <source>
        <dbReference type="SAM" id="MobiDB-lite"/>
    </source>
</evidence>
<evidence type="ECO:0000256" key="1">
    <source>
        <dbReference type="ARBA" id="ARBA00004141"/>
    </source>
</evidence>
<feature type="domain" description="CBS" evidence="11">
    <location>
        <begin position="202"/>
        <end position="262"/>
    </location>
</feature>
<dbReference type="AlphaFoldDB" id="A0A1I1DTE6"/>
<dbReference type="InterPro" id="IPR002550">
    <property type="entry name" value="CNNM"/>
</dbReference>
<keyword evidence="5 7" id="KW-0129">CBS domain</keyword>
<dbReference type="CDD" id="cd04590">
    <property type="entry name" value="CBS_pair_CorC_HlyC_assoc"/>
    <property type="match status" value="1"/>
</dbReference>
<feature type="region of interest" description="Disordered" evidence="9">
    <location>
        <begin position="349"/>
        <end position="379"/>
    </location>
</feature>
<dbReference type="PROSITE" id="PS51371">
    <property type="entry name" value="CBS"/>
    <property type="match status" value="2"/>
</dbReference>
<protein>
    <submittedName>
        <fullName evidence="13">Hemolysin, contains CBS domains</fullName>
    </submittedName>
</protein>
<dbReference type="STRING" id="1334022.SAMN04487907_101586"/>
<evidence type="ECO:0000256" key="4">
    <source>
        <dbReference type="ARBA" id="ARBA00022989"/>
    </source>
</evidence>
<evidence type="ECO:0000259" key="11">
    <source>
        <dbReference type="PROSITE" id="PS51371"/>
    </source>
</evidence>
<dbReference type="InterPro" id="IPR046342">
    <property type="entry name" value="CBS_dom_sf"/>
</dbReference>
<dbReference type="EMBL" id="FOKV01000001">
    <property type="protein sequence ID" value="SFB77676.1"/>
    <property type="molecule type" value="Genomic_DNA"/>
</dbReference>
<evidence type="ECO:0000259" key="12">
    <source>
        <dbReference type="PROSITE" id="PS51846"/>
    </source>
</evidence>
<evidence type="ECO:0000256" key="2">
    <source>
        <dbReference type="ARBA" id="ARBA00022692"/>
    </source>
</evidence>
<gene>
    <name evidence="13" type="ORF">SAMN04487907_101586</name>
</gene>
<evidence type="ECO:0000256" key="8">
    <source>
        <dbReference type="PROSITE-ProRule" id="PRU01193"/>
    </source>
</evidence>
<evidence type="ECO:0000256" key="10">
    <source>
        <dbReference type="SAM" id="Phobius"/>
    </source>
</evidence>
<evidence type="ECO:0000256" key="3">
    <source>
        <dbReference type="ARBA" id="ARBA00022737"/>
    </source>
</evidence>
<feature type="domain" description="CBS" evidence="11">
    <location>
        <begin position="267"/>
        <end position="325"/>
    </location>
</feature>
<dbReference type="Pfam" id="PF01595">
    <property type="entry name" value="CNNM"/>
    <property type="match status" value="1"/>
</dbReference>
<organism evidence="13 14">
    <name type="scientific">Zunongwangia mangrovi</name>
    <dbReference type="NCBI Taxonomy" id="1334022"/>
    <lineage>
        <taxon>Bacteria</taxon>
        <taxon>Pseudomonadati</taxon>
        <taxon>Bacteroidota</taxon>
        <taxon>Flavobacteriia</taxon>
        <taxon>Flavobacteriales</taxon>
        <taxon>Flavobacteriaceae</taxon>
        <taxon>Zunongwangia</taxon>
    </lineage>
</organism>
<feature type="domain" description="CNNM transmembrane" evidence="12">
    <location>
        <begin position="1"/>
        <end position="183"/>
    </location>
</feature>
<keyword evidence="14" id="KW-1185">Reference proteome</keyword>
<evidence type="ECO:0000313" key="13">
    <source>
        <dbReference type="EMBL" id="SFB77676.1"/>
    </source>
</evidence>